<dbReference type="Proteomes" id="UP000594262">
    <property type="component" value="Unplaced"/>
</dbReference>
<feature type="compositionally biased region" description="Acidic residues" evidence="1">
    <location>
        <begin position="74"/>
        <end position="86"/>
    </location>
</feature>
<dbReference type="EnsemblMetazoa" id="CLYHEMT005429.1">
    <property type="protein sequence ID" value="CLYHEMP005429.1"/>
    <property type="gene ID" value="CLYHEMG005429"/>
</dbReference>
<dbReference type="OrthoDB" id="5988523at2759"/>
<feature type="compositionally biased region" description="Basic residues" evidence="1">
    <location>
        <begin position="1"/>
        <end position="12"/>
    </location>
</feature>
<feature type="compositionally biased region" description="Low complexity" evidence="1">
    <location>
        <begin position="52"/>
        <end position="73"/>
    </location>
</feature>
<dbReference type="PANTHER" id="PTHR33053">
    <property type="entry name" value="PROTEIN, PUTATIVE-RELATED"/>
    <property type="match status" value="1"/>
</dbReference>
<organism evidence="2 3">
    <name type="scientific">Clytia hemisphaerica</name>
    <dbReference type="NCBI Taxonomy" id="252671"/>
    <lineage>
        <taxon>Eukaryota</taxon>
        <taxon>Metazoa</taxon>
        <taxon>Cnidaria</taxon>
        <taxon>Hydrozoa</taxon>
        <taxon>Hydroidolina</taxon>
        <taxon>Leptothecata</taxon>
        <taxon>Obeliida</taxon>
        <taxon>Clytiidae</taxon>
        <taxon>Clytia</taxon>
    </lineage>
</organism>
<sequence>SAEYKRRWREKRKRELEFLQNTDSDTDNALHKRNCNDIRNNFEIEDVDQAGIPTSEGSSRSTSPTPSISNSNETDSESDDDSDDGSETSGGNYSSSSDDDFADLNLNEGPTLADELRQWAGKNAYTRAELKDILSIFRAYGHADELPKDPRTLMRTPREVATIRKCGGEYIYLGIKTGIIRCLKDFPEFDSEIIKLIINADGIPLFKSNGLDLWPILGMFVHPHPFVISLYCGEGKPNNCEEYLEDLLNEYNELRDNGFVFDNKQYYVKIWCMLCDAPARQFIKCIKGHGGFYSCERCMIKGERIDGRTVFLATNMDLRTEEDFENFKYEGKHQHQLSPLVEARSGLKCIEGFPLDYMHLVCLGVMKRILQFLKEGPRLCRLSQRQIRQVSQMLQSFRGKMPSEFARQPRGLNHFKRFKATEFRSFLLYYGFIVLSDVLTQAVYEHFLKLVVALRILLDENDEFRNENLDYAKRLLAYFSDQAATHYSASFTVYNVHGLIHLADDALKYNVNLDIISCFPFENHLQILKKLVRNATNPLVSVVKRVTELESAGIKSSYKCILTEVSKSERDSWFLLNNSCVGCVKDVLSETTFMCADFFDKPLSFQSGWNLFFGKSCKRRTEKG</sequence>
<dbReference type="PANTHER" id="PTHR33053:SF26">
    <property type="entry name" value="TRANSPOSASE DOMAIN-CONTAINING PROTEIN"/>
    <property type="match status" value="1"/>
</dbReference>
<feature type="compositionally biased region" description="Basic and acidic residues" evidence="1">
    <location>
        <begin position="28"/>
        <end position="42"/>
    </location>
</feature>
<name>A0A7M5UW45_9CNID</name>
<protein>
    <submittedName>
        <fullName evidence="2">Uncharacterized protein</fullName>
    </submittedName>
</protein>
<reference evidence="2" key="1">
    <citation type="submission" date="2021-01" db="UniProtKB">
        <authorList>
            <consortium name="EnsemblMetazoa"/>
        </authorList>
    </citation>
    <scope>IDENTIFICATION</scope>
</reference>
<accession>A0A7M5UW45</accession>
<proteinExistence type="predicted"/>
<evidence type="ECO:0000256" key="1">
    <source>
        <dbReference type="SAM" id="MobiDB-lite"/>
    </source>
</evidence>
<keyword evidence="3" id="KW-1185">Reference proteome</keyword>
<feature type="region of interest" description="Disordered" evidence="1">
    <location>
        <begin position="1"/>
        <end position="106"/>
    </location>
</feature>
<dbReference type="AlphaFoldDB" id="A0A7M5UW45"/>
<evidence type="ECO:0000313" key="3">
    <source>
        <dbReference type="Proteomes" id="UP000594262"/>
    </source>
</evidence>
<feature type="compositionally biased region" description="Low complexity" evidence="1">
    <location>
        <begin position="87"/>
        <end position="96"/>
    </location>
</feature>
<evidence type="ECO:0000313" key="2">
    <source>
        <dbReference type="EnsemblMetazoa" id="CLYHEMP005429.1"/>
    </source>
</evidence>